<dbReference type="EMBL" id="SLWK01000002">
    <property type="protein sequence ID" value="TCO09807.1"/>
    <property type="molecule type" value="Genomic_DNA"/>
</dbReference>
<dbReference type="GO" id="GO:0030288">
    <property type="term" value="C:outer membrane-bounded periplasmic space"/>
    <property type="evidence" value="ECO:0007669"/>
    <property type="project" value="InterPro"/>
</dbReference>
<keyword evidence="1" id="KW-1003">Cell membrane</keyword>
<dbReference type="Gene3D" id="3.40.50.10610">
    <property type="entry name" value="ABC-type transport auxiliary lipoprotein component"/>
    <property type="match status" value="2"/>
</dbReference>
<evidence type="ECO:0000313" key="7">
    <source>
        <dbReference type="Proteomes" id="UP000295221"/>
    </source>
</evidence>
<evidence type="ECO:0000256" key="3">
    <source>
        <dbReference type="ARBA" id="ARBA00023136"/>
    </source>
</evidence>
<sequence>MPARFGEFSRVHHKEISELPPPRERIYAAVYSFRDQTGQYKLTEHSSSWSTVVTQGATSVLIQSLEESNWFITIEREGLSNLLNERRIIRQTQEQFQGSGNLPPLLYAGVIIEGGIIAYETNIRTGGVGARYFGTGASGQYREDQVTVYLRAVSTSTGRILKTVHASKTILSQKMDMGVFRFVSLKKLLEAETGYTYNEPSFVAVQEAIDKAVLALIVEGIEDNLWELLDPDHINMPVFESYRQEKEMSYATDHLGNISMQNDKMFCVGLNMGGLILDSDVASGVVKPGSEVSLGFFENKPINLSLNIGSGKVAAKRNFNSNVSWSSLTLNLPIFPHYRNSPFLKAGYGINYQHGEKWFYDDPSFNNNIFQFIHFGAGYQWKLQELPLFIRVSADCHYFLNDEFDGMVHGKYNDRIWGFSLGIAYRFNLFKNE</sequence>
<keyword evidence="3" id="KW-0472">Membrane</keyword>
<proteinExistence type="predicted"/>
<organism evidence="6 7">
    <name type="scientific">Natronoflexus pectinivorans</name>
    <dbReference type="NCBI Taxonomy" id="682526"/>
    <lineage>
        <taxon>Bacteria</taxon>
        <taxon>Pseudomonadati</taxon>
        <taxon>Bacteroidota</taxon>
        <taxon>Bacteroidia</taxon>
        <taxon>Marinilabiliales</taxon>
        <taxon>Marinilabiliaceae</taxon>
        <taxon>Natronoflexus</taxon>
    </lineage>
</organism>
<accession>A0A4R2GM53</accession>
<dbReference type="PANTHER" id="PTHR41164:SF1">
    <property type="entry name" value="CURLI PRODUCTION ASSEMBLY_TRANSPORT COMPONENT CSGG"/>
    <property type="match status" value="1"/>
</dbReference>
<reference evidence="6 7" key="1">
    <citation type="submission" date="2019-03" db="EMBL/GenBank/DDBJ databases">
        <title>Genomic Encyclopedia of Type Strains, Phase IV (KMG-IV): sequencing the most valuable type-strain genomes for metagenomic binning, comparative biology and taxonomic classification.</title>
        <authorList>
            <person name="Goeker M."/>
        </authorList>
    </citation>
    <scope>NUCLEOTIDE SEQUENCE [LARGE SCALE GENOMIC DNA]</scope>
    <source>
        <strain evidence="6 7">DSM 24179</strain>
    </source>
</reference>
<evidence type="ECO:0000256" key="4">
    <source>
        <dbReference type="ARBA" id="ARBA00023139"/>
    </source>
</evidence>
<keyword evidence="5" id="KW-0449">Lipoprotein</keyword>
<comment type="caution">
    <text evidence="6">The sequence shown here is derived from an EMBL/GenBank/DDBJ whole genome shotgun (WGS) entry which is preliminary data.</text>
</comment>
<dbReference type="SUPFAM" id="SSF56925">
    <property type="entry name" value="OMPA-like"/>
    <property type="match status" value="1"/>
</dbReference>
<evidence type="ECO:0000256" key="1">
    <source>
        <dbReference type="ARBA" id="ARBA00022475"/>
    </source>
</evidence>
<dbReference type="Pfam" id="PF03783">
    <property type="entry name" value="CsgG"/>
    <property type="match status" value="1"/>
</dbReference>
<dbReference type="AlphaFoldDB" id="A0A4R2GM53"/>
<evidence type="ECO:0000256" key="2">
    <source>
        <dbReference type="ARBA" id="ARBA00022729"/>
    </source>
</evidence>
<dbReference type="InterPro" id="IPR005534">
    <property type="entry name" value="Curli_assmbl/transp-comp_CsgG"/>
</dbReference>
<name>A0A4R2GM53_9BACT</name>
<dbReference type="Proteomes" id="UP000295221">
    <property type="component" value="Unassembled WGS sequence"/>
</dbReference>
<keyword evidence="7" id="KW-1185">Reference proteome</keyword>
<keyword evidence="4" id="KW-0564">Palmitate</keyword>
<evidence type="ECO:0000313" key="6">
    <source>
        <dbReference type="EMBL" id="TCO09807.1"/>
    </source>
</evidence>
<dbReference type="InterPro" id="IPR011250">
    <property type="entry name" value="OMP/PagP_B-barrel"/>
</dbReference>
<evidence type="ECO:0000256" key="5">
    <source>
        <dbReference type="ARBA" id="ARBA00023288"/>
    </source>
</evidence>
<keyword evidence="2" id="KW-0732">Signal</keyword>
<gene>
    <name evidence="6" type="ORF">EV194_102236</name>
</gene>
<protein>
    <submittedName>
        <fullName evidence="6">Curli production assembly/transport component CsgG</fullName>
    </submittedName>
</protein>
<dbReference type="PANTHER" id="PTHR41164">
    <property type="entry name" value="CURLI PRODUCTION ASSEMBLY/TRANSPORT COMPONENT CSGG"/>
    <property type="match status" value="1"/>
</dbReference>